<evidence type="ECO:0000256" key="1">
    <source>
        <dbReference type="SAM" id="Phobius"/>
    </source>
</evidence>
<dbReference type="Proteomes" id="UP000663851">
    <property type="component" value="Unassembled WGS sequence"/>
</dbReference>
<keyword evidence="1" id="KW-0472">Membrane</keyword>
<dbReference type="EMBL" id="CAJOBO010004855">
    <property type="protein sequence ID" value="CAF4531500.1"/>
    <property type="molecule type" value="Genomic_DNA"/>
</dbReference>
<name>A0A820XL05_9BILA</name>
<gene>
    <name evidence="2" type="ORF">HFQ381_LOCUS29752</name>
</gene>
<reference evidence="2" key="1">
    <citation type="submission" date="2021-02" db="EMBL/GenBank/DDBJ databases">
        <authorList>
            <person name="Nowell W R."/>
        </authorList>
    </citation>
    <scope>NUCLEOTIDE SEQUENCE</scope>
</reference>
<organism evidence="2 3">
    <name type="scientific">Rotaria socialis</name>
    <dbReference type="NCBI Taxonomy" id="392032"/>
    <lineage>
        <taxon>Eukaryota</taxon>
        <taxon>Metazoa</taxon>
        <taxon>Spiralia</taxon>
        <taxon>Gnathifera</taxon>
        <taxon>Rotifera</taxon>
        <taxon>Eurotatoria</taxon>
        <taxon>Bdelloidea</taxon>
        <taxon>Philodinida</taxon>
        <taxon>Philodinidae</taxon>
        <taxon>Rotaria</taxon>
    </lineage>
</organism>
<dbReference type="AlphaFoldDB" id="A0A820XL05"/>
<feature type="non-terminal residue" evidence="2">
    <location>
        <position position="1"/>
    </location>
</feature>
<keyword evidence="1" id="KW-0812">Transmembrane</keyword>
<feature type="transmembrane region" description="Helical" evidence="1">
    <location>
        <begin position="12"/>
        <end position="42"/>
    </location>
</feature>
<sequence>RYAILMIPSSKAAFQVMVSLIAFVSIVTWGLTIYLLGFHIYLCYYGISTYDYVISQRINKTVNQTLSQFSQFSLNYQNNSSSKQLKSIFQKRRRSNQIAVNVEHDTMNRSKQSHGQNIFTIEGNHRDSARRLQVCQSSIEEAYVLKGASQIDNDSGQ</sequence>
<protein>
    <recommendedName>
        <fullName evidence="4">Palmitoyltransferase</fullName>
    </recommendedName>
</protein>
<proteinExistence type="predicted"/>
<evidence type="ECO:0000313" key="2">
    <source>
        <dbReference type="EMBL" id="CAF4531500.1"/>
    </source>
</evidence>
<comment type="caution">
    <text evidence="2">The sequence shown here is derived from an EMBL/GenBank/DDBJ whole genome shotgun (WGS) entry which is preliminary data.</text>
</comment>
<evidence type="ECO:0008006" key="4">
    <source>
        <dbReference type="Google" id="ProtNLM"/>
    </source>
</evidence>
<keyword evidence="1" id="KW-1133">Transmembrane helix</keyword>
<accession>A0A820XL05</accession>
<evidence type="ECO:0000313" key="3">
    <source>
        <dbReference type="Proteomes" id="UP000663851"/>
    </source>
</evidence>